<dbReference type="AlphaFoldDB" id="A0A379ECG9"/>
<evidence type="ECO:0000313" key="2">
    <source>
        <dbReference type="Proteomes" id="UP000255469"/>
    </source>
</evidence>
<evidence type="ECO:0000313" key="1">
    <source>
        <dbReference type="EMBL" id="SUB93881.1"/>
    </source>
</evidence>
<dbReference type="EMBL" id="UGTM01000002">
    <property type="protein sequence ID" value="SUB93881.1"/>
    <property type="molecule type" value="Genomic_DNA"/>
</dbReference>
<proteinExistence type="predicted"/>
<reference evidence="1 2" key="1">
    <citation type="submission" date="2018-06" db="EMBL/GenBank/DDBJ databases">
        <authorList>
            <consortium name="Pathogen Informatics"/>
            <person name="Doyle S."/>
        </authorList>
    </citation>
    <scope>NUCLEOTIDE SEQUENCE [LARGE SCALE GENOMIC DNA]</scope>
    <source>
        <strain evidence="1 2">NCTC13067</strain>
    </source>
</reference>
<sequence>MSETIDIYKGKFLNEVYQHFIHSTDYNGLPQSSITSCSKEISMQFLLELIEGDKICILSQKIDPNPYIIRFGFPPKEKQIQYLQKHTQNEDLVLYPSPSYLKKNRDVSMELLRPFNRMMALGYPQLKACYFEYSILYHYAFDPRMNFKFNNYQGEIHSVLNIDERQSINLKTFGIGRDGDDIVIVAFPRYLQNMSEMNQSIWYNHMVHDPSNCKVLKNYIDNEFQMCWSFPDTVYCAILKEIINLKELTSEAFQKSIFLKTFKKDELEGFDILPFPTLEKYNHFLLLMEKVVTSNIDIHFFKEFMSITKDGKTRGSLECLKEWVSHINNEYCDKILIPLKCLRKERQDPAHKIQRNKYSNGYLLKQHSLCTSIYNSLNLLRRLIQTHPKLRKFEISYPQIKYIEI</sequence>
<dbReference type="Proteomes" id="UP000255469">
    <property type="component" value="Unassembled WGS sequence"/>
</dbReference>
<name>A0A379ECG9_9BACT</name>
<dbReference type="RefSeq" id="WP_025067350.1">
    <property type="nucleotide sequence ID" value="NZ_UGTM01000002.1"/>
</dbReference>
<organism evidence="1 2">
    <name type="scientific">Prevotella denticola</name>
    <dbReference type="NCBI Taxonomy" id="28129"/>
    <lineage>
        <taxon>Bacteria</taxon>
        <taxon>Pseudomonadati</taxon>
        <taxon>Bacteroidota</taxon>
        <taxon>Bacteroidia</taxon>
        <taxon>Bacteroidales</taxon>
        <taxon>Prevotellaceae</taxon>
        <taxon>Prevotella</taxon>
    </lineage>
</organism>
<accession>A0A379ECG9</accession>
<gene>
    <name evidence="1" type="ORF">NCTC13067_01738</name>
</gene>
<protein>
    <submittedName>
        <fullName evidence="1">Uncharacterized protein</fullName>
    </submittedName>
</protein>